<comment type="caution">
    <text evidence="5">The sequence shown here is derived from an EMBL/GenBank/DDBJ whole genome shotgun (WGS) entry which is preliminary data.</text>
</comment>
<organism evidence="5 6">
    <name type="scientific">Allosphingosinicella deserti</name>
    <dbReference type="NCBI Taxonomy" id="2116704"/>
    <lineage>
        <taxon>Bacteria</taxon>
        <taxon>Pseudomonadati</taxon>
        <taxon>Pseudomonadota</taxon>
        <taxon>Alphaproteobacteria</taxon>
        <taxon>Sphingomonadales</taxon>
        <taxon>Sphingomonadaceae</taxon>
        <taxon>Allosphingosinicella</taxon>
    </lineage>
</organism>
<keyword evidence="2" id="KW-0238">DNA-binding</keyword>
<evidence type="ECO:0000313" key="6">
    <source>
        <dbReference type="Proteomes" id="UP000241167"/>
    </source>
</evidence>
<protein>
    <submittedName>
        <fullName evidence="5">AraC family transcriptional regulator</fullName>
    </submittedName>
</protein>
<name>A0A2P7QSG8_9SPHN</name>
<dbReference type="GO" id="GO:0043565">
    <property type="term" value="F:sequence-specific DNA binding"/>
    <property type="evidence" value="ECO:0007669"/>
    <property type="project" value="InterPro"/>
</dbReference>
<dbReference type="InterPro" id="IPR018060">
    <property type="entry name" value="HTH_AraC"/>
</dbReference>
<dbReference type="EMBL" id="PXYI01000003">
    <property type="protein sequence ID" value="PSJ40897.1"/>
    <property type="molecule type" value="Genomic_DNA"/>
</dbReference>
<dbReference type="Proteomes" id="UP000241167">
    <property type="component" value="Unassembled WGS sequence"/>
</dbReference>
<evidence type="ECO:0000256" key="3">
    <source>
        <dbReference type="ARBA" id="ARBA00023163"/>
    </source>
</evidence>
<dbReference type="Pfam" id="PF12833">
    <property type="entry name" value="HTH_18"/>
    <property type="match status" value="1"/>
</dbReference>
<dbReference type="PANTHER" id="PTHR46796">
    <property type="entry name" value="HTH-TYPE TRANSCRIPTIONAL ACTIVATOR RHAS-RELATED"/>
    <property type="match status" value="1"/>
</dbReference>
<dbReference type="SMART" id="SM00342">
    <property type="entry name" value="HTH_ARAC"/>
    <property type="match status" value="1"/>
</dbReference>
<keyword evidence="6" id="KW-1185">Reference proteome</keyword>
<sequence length="238" mass="25723">MRVPEEAEVLSERRLAPQHLPAASALAWHAHDEAYAAVLLDGCYLEAGDGGRFKAEPGQVLIHPPFSGHANWIDRGGVALVNVPLSVVDGLRLESGLVGDPEQLLDEIGRRPGQAGALLAAAVRPSAKLESDLPDLLATAMLDPEAPSLTEWADRHQVSARTITRHFRQAFGISPARHRLRVRTLAAWREIVDGVRSLADIAAAAGFADQAHMTRSIVTLTGRPPRAWRDVHLVQDAV</sequence>
<reference evidence="5 6" key="1">
    <citation type="submission" date="2018-03" db="EMBL/GenBank/DDBJ databases">
        <title>The draft genome of Sphingosinicella sp. GL-C-18.</title>
        <authorList>
            <person name="Liu L."/>
            <person name="Li L."/>
            <person name="Liang L."/>
            <person name="Zhang X."/>
            <person name="Wang T."/>
        </authorList>
    </citation>
    <scope>NUCLEOTIDE SEQUENCE [LARGE SCALE GENOMIC DNA]</scope>
    <source>
        <strain evidence="5 6">GL-C-18</strain>
    </source>
</reference>
<dbReference type="InterPro" id="IPR050204">
    <property type="entry name" value="AraC_XylS_family_regulators"/>
</dbReference>
<dbReference type="SUPFAM" id="SSF51182">
    <property type="entry name" value="RmlC-like cupins"/>
    <property type="match status" value="1"/>
</dbReference>
<dbReference type="AlphaFoldDB" id="A0A2P7QSG8"/>
<keyword evidence="1" id="KW-0805">Transcription regulation</keyword>
<dbReference type="InterPro" id="IPR011051">
    <property type="entry name" value="RmlC_Cupin_sf"/>
</dbReference>
<evidence type="ECO:0000313" key="5">
    <source>
        <dbReference type="EMBL" id="PSJ40897.1"/>
    </source>
</evidence>
<accession>A0A2P7QSG8</accession>
<gene>
    <name evidence="5" type="ORF">C7I55_11530</name>
</gene>
<dbReference type="Gene3D" id="1.10.10.60">
    <property type="entry name" value="Homeodomain-like"/>
    <property type="match status" value="1"/>
</dbReference>
<feature type="domain" description="HTH araC/xylS-type" evidence="4">
    <location>
        <begin position="131"/>
        <end position="231"/>
    </location>
</feature>
<dbReference type="PROSITE" id="PS01124">
    <property type="entry name" value="HTH_ARAC_FAMILY_2"/>
    <property type="match status" value="1"/>
</dbReference>
<dbReference type="InterPro" id="IPR009057">
    <property type="entry name" value="Homeodomain-like_sf"/>
</dbReference>
<evidence type="ECO:0000256" key="1">
    <source>
        <dbReference type="ARBA" id="ARBA00023015"/>
    </source>
</evidence>
<dbReference type="GO" id="GO:0003700">
    <property type="term" value="F:DNA-binding transcription factor activity"/>
    <property type="evidence" value="ECO:0007669"/>
    <property type="project" value="InterPro"/>
</dbReference>
<keyword evidence="3" id="KW-0804">Transcription</keyword>
<evidence type="ECO:0000256" key="2">
    <source>
        <dbReference type="ARBA" id="ARBA00023125"/>
    </source>
</evidence>
<dbReference type="OrthoDB" id="9809338at2"/>
<dbReference type="SUPFAM" id="SSF46689">
    <property type="entry name" value="Homeodomain-like"/>
    <property type="match status" value="1"/>
</dbReference>
<evidence type="ECO:0000259" key="4">
    <source>
        <dbReference type="PROSITE" id="PS01124"/>
    </source>
</evidence>
<proteinExistence type="predicted"/>